<sequence length="114" mass="11985">MRLGAFPPRDPLAPMGNYPYSGFGASLPSLPLPAGLRAGGGVEGLKLPMLAPSMHHHLLLRHRQAMETAAGLVPPKAGPEVKREAAGTPGAGAADTAALYQQLMQRRLQLGRQM</sequence>
<comment type="caution">
    <text evidence="2">The sequence shown here is derived from an EMBL/GenBank/DDBJ whole genome shotgun (WGS) entry which is preliminary data.</text>
</comment>
<name>A0AAV5EWU9_ELECO</name>
<organism evidence="2 3">
    <name type="scientific">Eleusine coracana subsp. coracana</name>
    <dbReference type="NCBI Taxonomy" id="191504"/>
    <lineage>
        <taxon>Eukaryota</taxon>
        <taxon>Viridiplantae</taxon>
        <taxon>Streptophyta</taxon>
        <taxon>Embryophyta</taxon>
        <taxon>Tracheophyta</taxon>
        <taxon>Spermatophyta</taxon>
        <taxon>Magnoliopsida</taxon>
        <taxon>Liliopsida</taxon>
        <taxon>Poales</taxon>
        <taxon>Poaceae</taxon>
        <taxon>PACMAD clade</taxon>
        <taxon>Chloridoideae</taxon>
        <taxon>Cynodonteae</taxon>
        <taxon>Eleusininae</taxon>
        <taxon>Eleusine</taxon>
    </lineage>
</organism>
<accession>A0AAV5EWU9</accession>
<dbReference type="EMBL" id="BQKI01000079">
    <property type="protein sequence ID" value="GJN27302.1"/>
    <property type="molecule type" value="Genomic_DNA"/>
</dbReference>
<evidence type="ECO:0000313" key="2">
    <source>
        <dbReference type="EMBL" id="GJN27302.1"/>
    </source>
</evidence>
<evidence type="ECO:0000313" key="3">
    <source>
        <dbReference type="Proteomes" id="UP001054889"/>
    </source>
</evidence>
<evidence type="ECO:0000256" key="1">
    <source>
        <dbReference type="SAM" id="MobiDB-lite"/>
    </source>
</evidence>
<protein>
    <submittedName>
        <fullName evidence="2">Uncharacterized protein</fullName>
    </submittedName>
</protein>
<reference evidence="2" key="1">
    <citation type="journal article" date="2018" name="DNA Res.">
        <title>Multiple hybrid de novo genome assembly of finger millet, an orphan allotetraploid crop.</title>
        <authorList>
            <person name="Hatakeyama M."/>
            <person name="Aluri S."/>
            <person name="Balachadran M.T."/>
            <person name="Sivarajan S.R."/>
            <person name="Patrignani A."/>
            <person name="Gruter S."/>
            <person name="Poveda L."/>
            <person name="Shimizu-Inatsugi R."/>
            <person name="Baeten J."/>
            <person name="Francoijs K.J."/>
            <person name="Nataraja K.N."/>
            <person name="Reddy Y.A.N."/>
            <person name="Phadnis S."/>
            <person name="Ravikumar R.L."/>
            <person name="Schlapbach R."/>
            <person name="Sreeman S.M."/>
            <person name="Shimizu K.K."/>
        </authorList>
    </citation>
    <scope>NUCLEOTIDE SEQUENCE</scope>
</reference>
<keyword evidence="3" id="KW-1185">Reference proteome</keyword>
<dbReference type="AlphaFoldDB" id="A0AAV5EWU9"/>
<gene>
    <name evidence="2" type="primary">gb15315</name>
    <name evidence="2" type="ORF">PR202_gb15315</name>
</gene>
<reference evidence="2" key="2">
    <citation type="submission" date="2021-12" db="EMBL/GenBank/DDBJ databases">
        <title>Resequencing data analysis of finger millet.</title>
        <authorList>
            <person name="Hatakeyama M."/>
            <person name="Aluri S."/>
            <person name="Balachadran M.T."/>
            <person name="Sivarajan S.R."/>
            <person name="Poveda L."/>
            <person name="Shimizu-Inatsugi R."/>
            <person name="Schlapbach R."/>
            <person name="Sreeman S.M."/>
            <person name="Shimizu K.K."/>
        </authorList>
    </citation>
    <scope>NUCLEOTIDE SEQUENCE</scope>
</reference>
<dbReference type="Proteomes" id="UP001054889">
    <property type="component" value="Unassembled WGS sequence"/>
</dbReference>
<proteinExistence type="predicted"/>
<feature type="region of interest" description="Disordered" evidence="1">
    <location>
        <begin position="73"/>
        <end position="93"/>
    </location>
</feature>